<organism evidence="3 4">
    <name type="scientific">Schizopora paradoxa</name>
    <dbReference type="NCBI Taxonomy" id="27342"/>
    <lineage>
        <taxon>Eukaryota</taxon>
        <taxon>Fungi</taxon>
        <taxon>Dikarya</taxon>
        <taxon>Basidiomycota</taxon>
        <taxon>Agaricomycotina</taxon>
        <taxon>Agaricomycetes</taxon>
        <taxon>Hymenochaetales</taxon>
        <taxon>Schizoporaceae</taxon>
        <taxon>Schizopora</taxon>
    </lineage>
</organism>
<evidence type="ECO:0000313" key="4">
    <source>
        <dbReference type="Proteomes" id="UP000053477"/>
    </source>
</evidence>
<protein>
    <recommendedName>
        <fullName evidence="2">Amidohydrolase 3 domain-containing protein</fullName>
    </recommendedName>
</protein>
<feature type="domain" description="Amidohydrolase 3" evidence="2">
    <location>
        <begin position="154"/>
        <end position="632"/>
    </location>
</feature>
<evidence type="ECO:0000256" key="1">
    <source>
        <dbReference type="SAM" id="MobiDB-lite"/>
    </source>
</evidence>
<reference evidence="3 4" key="1">
    <citation type="submission" date="2015-04" db="EMBL/GenBank/DDBJ databases">
        <title>Complete genome sequence of Schizopora paradoxa KUC8140, a cosmopolitan wood degrader in East Asia.</title>
        <authorList>
            <consortium name="DOE Joint Genome Institute"/>
            <person name="Min B."/>
            <person name="Park H."/>
            <person name="Jang Y."/>
            <person name="Kim J.-J."/>
            <person name="Kim K.H."/>
            <person name="Pangilinan J."/>
            <person name="Lipzen A."/>
            <person name="Riley R."/>
            <person name="Grigoriev I.V."/>
            <person name="Spatafora J.W."/>
            <person name="Choi I.-G."/>
        </authorList>
    </citation>
    <scope>NUCLEOTIDE SEQUENCE [LARGE SCALE GENOMIC DNA]</scope>
    <source>
        <strain evidence="3 4">KUC8140</strain>
    </source>
</reference>
<dbReference type="Gene3D" id="3.20.20.140">
    <property type="entry name" value="Metal-dependent hydrolases"/>
    <property type="match status" value="1"/>
</dbReference>
<gene>
    <name evidence="3" type="ORF">SCHPADRAFT_899781</name>
</gene>
<dbReference type="InterPro" id="IPR013108">
    <property type="entry name" value="Amidohydro_3"/>
</dbReference>
<dbReference type="Gene3D" id="2.30.40.10">
    <property type="entry name" value="Urease, subunit C, domain 1"/>
    <property type="match status" value="1"/>
</dbReference>
<dbReference type="EMBL" id="KQ085895">
    <property type="protein sequence ID" value="KLO18383.1"/>
    <property type="molecule type" value="Genomic_DNA"/>
</dbReference>
<name>A0A0H2S9H4_9AGAM</name>
<dbReference type="InterPro" id="IPR032466">
    <property type="entry name" value="Metal_Hydrolase"/>
</dbReference>
<dbReference type="SUPFAM" id="SSF51338">
    <property type="entry name" value="Composite domain of metallo-dependent hydrolases"/>
    <property type="match status" value="1"/>
</dbReference>
<dbReference type="GO" id="GO:0016810">
    <property type="term" value="F:hydrolase activity, acting on carbon-nitrogen (but not peptide) bonds"/>
    <property type="evidence" value="ECO:0007669"/>
    <property type="project" value="InterPro"/>
</dbReference>
<dbReference type="PANTHER" id="PTHR22642:SF2">
    <property type="entry name" value="PROTEIN LONG AFTER FAR-RED 3"/>
    <property type="match status" value="1"/>
</dbReference>
<dbReference type="Pfam" id="PF07969">
    <property type="entry name" value="Amidohydro_3"/>
    <property type="match status" value="1"/>
</dbReference>
<dbReference type="Proteomes" id="UP000053477">
    <property type="component" value="Unassembled WGS sequence"/>
</dbReference>
<proteinExistence type="predicted"/>
<dbReference type="SUPFAM" id="SSF51556">
    <property type="entry name" value="Metallo-dependent hydrolases"/>
    <property type="match status" value="1"/>
</dbReference>
<dbReference type="STRING" id="27342.A0A0H2S9H4"/>
<keyword evidence="4" id="KW-1185">Reference proteome</keyword>
<dbReference type="AlphaFoldDB" id="A0A0H2S9H4"/>
<dbReference type="InterPro" id="IPR011059">
    <property type="entry name" value="Metal-dep_hydrolase_composite"/>
</dbReference>
<evidence type="ECO:0000313" key="3">
    <source>
        <dbReference type="EMBL" id="KLO18383.1"/>
    </source>
</evidence>
<dbReference type="OrthoDB" id="3501663at2759"/>
<feature type="region of interest" description="Disordered" evidence="1">
    <location>
        <begin position="1"/>
        <end position="49"/>
    </location>
</feature>
<feature type="compositionally biased region" description="Polar residues" evidence="1">
    <location>
        <begin position="1"/>
        <end position="14"/>
    </location>
</feature>
<dbReference type="Gene3D" id="3.10.310.70">
    <property type="match status" value="1"/>
</dbReference>
<evidence type="ECO:0000259" key="2">
    <source>
        <dbReference type="Pfam" id="PF07969"/>
    </source>
</evidence>
<dbReference type="InParanoid" id="A0A0H2S9H4"/>
<dbReference type="InterPro" id="IPR033932">
    <property type="entry name" value="YtcJ-like"/>
</dbReference>
<dbReference type="PANTHER" id="PTHR22642">
    <property type="entry name" value="IMIDAZOLONEPROPIONASE"/>
    <property type="match status" value="1"/>
</dbReference>
<dbReference type="CDD" id="cd01300">
    <property type="entry name" value="YtcJ_like"/>
    <property type="match status" value="1"/>
</dbReference>
<accession>A0A0H2S9H4</accession>
<sequence length="635" mass="69729">MALSSTEGAVQRTTSLVGSSSSPQSSSGRSANGHASKSDHSHTKKPPQSRFLTSGFSKFLVVSAVLAYFSWKPAPSRSREANALPDAYVLCSRNGPAIYTVDEQNRKVSCLAVNESRIFDTGDLDSIQSNWLSRRVSTDSNASGFPLEVRYIPEGAIILPGMSDSHGHTLEYGASRQLPLEGAKDVHAAVRRVRDFIRQNPEVERDKTAAIEGWGWDHTAWPGEELPTSADLEADPVIRGRPVILQSKDGHALWLSPTALQTIKEFPDTVEGGIIARDEQGIPTGVLLDKAQDLLKKAPLTEHDRIRRFNIAVNDALSKGLTTFHDAGFDPASLAFFKRQASKGNLPVRIYGMTYFNDTASYWGDKNPKIIDDNRLTARSVKIFADGALRSGGAALYEPYDDHPETHGFMRIDMEVLSSVVPRFLKDGWQVNIHAIGDRANGLVLDVLEAASKEVDLSSLRPRIEHAQIILERDLKRMAKLGVIASIQPTHAVSDMWYAQDRLGPERVKNLYAFRSMLDNGVRIAHGSDFPVEDMNPLAGFYAAVTRLSPDGRSPHGEQGWFPEQRLTRLEALRGMTIDPAYASFTEDNLGSLIPGKLADFVVLSQDIMEVPVDTILETTVLATALDGKVVHGEI</sequence>
<feature type="compositionally biased region" description="Low complexity" evidence="1">
    <location>
        <begin position="15"/>
        <end position="33"/>
    </location>
</feature>